<gene>
    <name evidence="5" type="ORF">Z519_07553</name>
</gene>
<dbReference type="PROSITE" id="PS51471">
    <property type="entry name" value="FE2OG_OXY"/>
    <property type="match status" value="1"/>
</dbReference>
<keyword evidence="2" id="KW-0479">Metal-binding</keyword>
<comment type="similarity">
    <text evidence="1 2">Belongs to the iron/ascorbate-dependent oxidoreductase family.</text>
</comment>
<sequence>MGAEEDDDFARSPPPGSPPLLSEEQLLHLARQGWLSLPLPQNLLKTVANLFKSSARFFELTNREKAVLYPSKSGTEFGFYTVPNEKEYITFRCRIHTGYQPRLSSPQLPLVQNLEDYAAKAWQEGALLLWRILCDITRWSGLDLSIWNDILDGTQTMPDSEKQLPYTLLRVFRYSPATGFAEKHTDLGLLTICIGDRGGLEVLDRLKSTDDRPVWIDSRTGPHTATILVGQTLKALSNGMLSPGIHRVVENPSGRNSVVFALRHSPKHAVDFSLFGGHGLVSAKDLWKFIQVGKVNINSIKERRDAQRARHEAERLAAGDHQGWDVCRG</sequence>
<dbReference type="GeneID" id="27700481"/>
<evidence type="ECO:0000256" key="1">
    <source>
        <dbReference type="ARBA" id="ARBA00008056"/>
    </source>
</evidence>
<dbReference type="GO" id="GO:0016491">
    <property type="term" value="F:oxidoreductase activity"/>
    <property type="evidence" value="ECO:0007669"/>
    <property type="project" value="UniProtKB-KW"/>
</dbReference>
<dbReference type="InterPro" id="IPR050231">
    <property type="entry name" value="Iron_ascorbate_oxido_reductase"/>
</dbReference>
<name>A0A0D2ENL9_CLAB1</name>
<keyword evidence="2" id="KW-0560">Oxidoreductase</keyword>
<feature type="domain" description="Fe2OG dioxygenase" evidence="4">
    <location>
        <begin position="165"/>
        <end position="266"/>
    </location>
</feature>
<dbReference type="GO" id="GO:0046872">
    <property type="term" value="F:metal ion binding"/>
    <property type="evidence" value="ECO:0007669"/>
    <property type="project" value="UniProtKB-KW"/>
</dbReference>
<protein>
    <recommendedName>
        <fullName evidence="4">Fe2OG dioxygenase domain-containing protein</fullName>
    </recommendedName>
</protein>
<dbReference type="VEuPathDB" id="FungiDB:Z519_07553"/>
<evidence type="ECO:0000313" key="6">
    <source>
        <dbReference type="Proteomes" id="UP000053789"/>
    </source>
</evidence>
<evidence type="ECO:0000313" key="5">
    <source>
        <dbReference type="EMBL" id="KIW91586.1"/>
    </source>
</evidence>
<dbReference type="EMBL" id="KN846990">
    <property type="protein sequence ID" value="KIW91586.1"/>
    <property type="molecule type" value="Genomic_DNA"/>
</dbReference>
<proteinExistence type="inferred from homology"/>
<keyword evidence="2" id="KW-0408">Iron</keyword>
<dbReference type="OrthoDB" id="288590at2759"/>
<dbReference type="PANTHER" id="PTHR47990">
    <property type="entry name" value="2-OXOGLUTARATE (2OG) AND FE(II)-DEPENDENT OXYGENASE SUPERFAMILY PROTEIN-RELATED"/>
    <property type="match status" value="1"/>
</dbReference>
<accession>A0A0D2ENL9</accession>
<reference evidence="5" key="1">
    <citation type="submission" date="2015-01" db="EMBL/GenBank/DDBJ databases">
        <title>The Genome Sequence of Cladophialophora bantiana CBS 173.52.</title>
        <authorList>
            <consortium name="The Broad Institute Genomics Platform"/>
            <person name="Cuomo C."/>
            <person name="de Hoog S."/>
            <person name="Gorbushina A."/>
            <person name="Stielow B."/>
            <person name="Teixiera M."/>
            <person name="Abouelleil A."/>
            <person name="Chapman S.B."/>
            <person name="Priest M."/>
            <person name="Young S.K."/>
            <person name="Wortman J."/>
            <person name="Nusbaum C."/>
            <person name="Birren B."/>
        </authorList>
    </citation>
    <scope>NUCLEOTIDE SEQUENCE [LARGE SCALE GENOMIC DNA]</scope>
    <source>
        <strain evidence="5">CBS 173.52</strain>
    </source>
</reference>
<dbReference type="SUPFAM" id="SSF51197">
    <property type="entry name" value="Clavaminate synthase-like"/>
    <property type="match status" value="1"/>
</dbReference>
<dbReference type="InterPro" id="IPR044861">
    <property type="entry name" value="IPNS-like_FE2OG_OXY"/>
</dbReference>
<dbReference type="InterPro" id="IPR027443">
    <property type="entry name" value="IPNS-like_sf"/>
</dbReference>
<dbReference type="AlphaFoldDB" id="A0A0D2ENL9"/>
<dbReference type="Proteomes" id="UP000053789">
    <property type="component" value="Unassembled WGS sequence"/>
</dbReference>
<dbReference type="InterPro" id="IPR005123">
    <property type="entry name" value="Oxoglu/Fe-dep_dioxygenase_dom"/>
</dbReference>
<evidence type="ECO:0000259" key="4">
    <source>
        <dbReference type="PROSITE" id="PS51471"/>
    </source>
</evidence>
<dbReference type="Pfam" id="PF03171">
    <property type="entry name" value="2OG-FeII_Oxy"/>
    <property type="match status" value="1"/>
</dbReference>
<evidence type="ECO:0000256" key="3">
    <source>
        <dbReference type="SAM" id="MobiDB-lite"/>
    </source>
</evidence>
<feature type="region of interest" description="Disordered" evidence="3">
    <location>
        <begin position="1"/>
        <end position="20"/>
    </location>
</feature>
<organism evidence="5 6">
    <name type="scientific">Cladophialophora bantiana (strain ATCC 10958 / CBS 173.52 / CDC B-1940 / NIH 8579)</name>
    <name type="common">Xylohypha bantiana</name>
    <dbReference type="NCBI Taxonomy" id="1442370"/>
    <lineage>
        <taxon>Eukaryota</taxon>
        <taxon>Fungi</taxon>
        <taxon>Dikarya</taxon>
        <taxon>Ascomycota</taxon>
        <taxon>Pezizomycotina</taxon>
        <taxon>Eurotiomycetes</taxon>
        <taxon>Chaetothyriomycetidae</taxon>
        <taxon>Chaetothyriales</taxon>
        <taxon>Herpotrichiellaceae</taxon>
        <taxon>Cladophialophora</taxon>
    </lineage>
</organism>
<keyword evidence="6" id="KW-1185">Reference proteome</keyword>
<dbReference type="Gene3D" id="2.60.120.330">
    <property type="entry name" value="B-lactam Antibiotic, Isopenicillin N Synthase, Chain"/>
    <property type="match status" value="1"/>
</dbReference>
<dbReference type="RefSeq" id="XP_016618255.1">
    <property type="nucleotide sequence ID" value="XM_016765286.1"/>
</dbReference>
<evidence type="ECO:0000256" key="2">
    <source>
        <dbReference type="RuleBase" id="RU003682"/>
    </source>
</evidence>
<dbReference type="HOGENOM" id="CLU_748130_0_0_1"/>